<dbReference type="Pfam" id="PF24072">
    <property type="entry name" value="T7_gp14"/>
    <property type="match status" value="1"/>
</dbReference>
<organism evidence="2 3">
    <name type="scientific">Roseibium aggregatum</name>
    <dbReference type="NCBI Taxonomy" id="187304"/>
    <lineage>
        <taxon>Bacteria</taxon>
        <taxon>Pseudomonadati</taxon>
        <taxon>Pseudomonadota</taxon>
        <taxon>Alphaproteobacteria</taxon>
        <taxon>Hyphomicrobiales</taxon>
        <taxon>Stappiaceae</taxon>
        <taxon>Roseibium</taxon>
    </lineage>
</organism>
<protein>
    <submittedName>
        <fullName evidence="2">Uncharacterized protein</fullName>
    </submittedName>
</protein>
<feature type="coiled-coil region" evidence="1">
    <location>
        <begin position="22"/>
        <end position="56"/>
    </location>
</feature>
<dbReference type="RefSeq" id="WP_207141505.1">
    <property type="nucleotide sequence ID" value="NZ_JAEKJZ010000002.1"/>
</dbReference>
<sequence length="173" mass="18278">MCDPISAILTAVSVAGSVAGGAVQAEGIRQQAEANARAEERRAELAERQKEVNQTQASFERRRTLQQLERVQGFNRAAGAERGLSETGSLTDVADDNAFEAAQTVEAIRYRAEGQRDNLTFEANTALERADSYRQAGSIGATGAILGGVTGAFTTLGNAYYSGAPLKAPRGAR</sequence>
<keyword evidence="1" id="KW-0175">Coiled coil</keyword>
<reference evidence="2" key="1">
    <citation type="submission" date="2020-12" db="EMBL/GenBank/DDBJ databases">
        <title>Oil enriched cultivation method for isolating marine PHA-producing bacteria.</title>
        <authorList>
            <person name="Zheng W."/>
            <person name="Yu S."/>
            <person name="Huang Y."/>
        </authorList>
    </citation>
    <scope>NUCLEOTIDE SEQUENCE</scope>
    <source>
        <strain evidence="2">SY-2-12</strain>
    </source>
</reference>
<evidence type="ECO:0000313" key="2">
    <source>
        <dbReference type="EMBL" id="MBN9671693.1"/>
    </source>
</evidence>
<proteinExistence type="predicted"/>
<dbReference type="InterPro" id="IPR038996">
    <property type="entry name" value="Gp14"/>
</dbReference>
<accession>A0A939EGD5</accession>
<dbReference type="EMBL" id="JAEKJZ010000002">
    <property type="protein sequence ID" value="MBN9671693.1"/>
    <property type="molecule type" value="Genomic_DNA"/>
</dbReference>
<dbReference type="Proteomes" id="UP000664096">
    <property type="component" value="Unassembled WGS sequence"/>
</dbReference>
<comment type="caution">
    <text evidence="2">The sequence shown here is derived from an EMBL/GenBank/DDBJ whole genome shotgun (WGS) entry which is preliminary data.</text>
</comment>
<dbReference type="AlphaFoldDB" id="A0A939EGD5"/>
<evidence type="ECO:0000256" key="1">
    <source>
        <dbReference type="SAM" id="Coils"/>
    </source>
</evidence>
<evidence type="ECO:0000313" key="3">
    <source>
        <dbReference type="Proteomes" id="UP000664096"/>
    </source>
</evidence>
<name>A0A939EGD5_9HYPH</name>
<gene>
    <name evidence="2" type="ORF">JF539_15200</name>
</gene>